<dbReference type="Proteomes" id="UP000825933">
    <property type="component" value="Unassembled WGS sequence"/>
</dbReference>
<dbReference type="AlphaFoldDB" id="A0A8T5URK6"/>
<keyword evidence="3" id="KW-1185">Reference proteome</keyword>
<dbReference type="InterPro" id="IPR036388">
    <property type="entry name" value="WH-like_DNA-bd_sf"/>
</dbReference>
<dbReference type="RefSeq" id="WP_223792218.1">
    <property type="nucleotide sequence ID" value="NZ_JAIOUQ010000014.1"/>
</dbReference>
<evidence type="ECO:0000313" key="2">
    <source>
        <dbReference type="EMBL" id="MBZ2166672.1"/>
    </source>
</evidence>
<gene>
    <name evidence="2" type="ORF">K8N75_11550</name>
</gene>
<dbReference type="Pfam" id="PF09382">
    <property type="entry name" value="RQC"/>
    <property type="match status" value="1"/>
</dbReference>
<name>A0A8T5URK6_9EURY</name>
<dbReference type="InterPro" id="IPR018982">
    <property type="entry name" value="RQC_domain"/>
</dbReference>
<dbReference type="EMBL" id="JAIOUQ010000014">
    <property type="protein sequence ID" value="MBZ2166672.1"/>
    <property type="molecule type" value="Genomic_DNA"/>
</dbReference>
<dbReference type="SMART" id="SM00956">
    <property type="entry name" value="RQC"/>
    <property type="match status" value="1"/>
</dbReference>
<dbReference type="Gene3D" id="1.10.10.10">
    <property type="entry name" value="Winged helix-like DNA-binding domain superfamily/Winged helix DNA-binding domain"/>
    <property type="match status" value="1"/>
</dbReference>
<organism evidence="2 3">
    <name type="scientific">Methanobacterium spitsbergense</name>
    <dbReference type="NCBI Taxonomy" id="2874285"/>
    <lineage>
        <taxon>Archaea</taxon>
        <taxon>Methanobacteriati</taxon>
        <taxon>Methanobacteriota</taxon>
        <taxon>Methanomada group</taxon>
        <taxon>Methanobacteria</taxon>
        <taxon>Methanobacteriales</taxon>
        <taxon>Methanobacteriaceae</taxon>
        <taxon>Methanobacterium</taxon>
    </lineage>
</organism>
<dbReference type="GO" id="GO:0006281">
    <property type="term" value="P:DNA repair"/>
    <property type="evidence" value="ECO:0007669"/>
    <property type="project" value="InterPro"/>
</dbReference>
<proteinExistence type="predicted"/>
<dbReference type="GO" id="GO:0043138">
    <property type="term" value="F:3'-5' DNA helicase activity"/>
    <property type="evidence" value="ECO:0007669"/>
    <property type="project" value="InterPro"/>
</dbReference>
<evidence type="ECO:0000313" key="3">
    <source>
        <dbReference type="Proteomes" id="UP000825933"/>
    </source>
</evidence>
<comment type="caution">
    <text evidence="2">The sequence shown here is derived from an EMBL/GenBank/DDBJ whole genome shotgun (WGS) entry which is preliminary data.</text>
</comment>
<reference evidence="3" key="1">
    <citation type="journal article" date="2022" name="Microbiol. Resour. Announc.">
        <title>Draft Genome Sequence of a Methanogenic Archaeon from West Spitsbergen Permafrost.</title>
        <authorList>
            <person name="Trubitsyn V."/>
            <person name="Rivkina E."/>
            <person name="Shcherbakova V."/>
        </authorList>
    </citation>
    <scope>NUCLEOTIDE SEQUENCE [LARGE SCALE GENOMIC DNA]</scope>
    <source>
        <strain evidence="3">VT</strain>
    </source>
</reference>
<dbReference type="GO" id="GO:0006260">
    <property type="term" value="P:DNA replication"/>
    <property type="evidence" value="ECO:0007669"/>
    <property type="project" value="InterPro"/>
</dbReference>
<accession>A0A8T5URK6</accession>
<evidence type="ECO:0000259" key="1">
    <source>
        <dbReference type="SMART" id="SM00956"/>
    </source>
</evidence>
<dbReference type="InterPro" id="IPR036390">
    <property type="entry name" value="WH_DNA-bd_sf"/>
</dbReference>
<feature type="domain" description="RQC" evidence="1">
    <location>
        <begin position="67"/>
        <end position="171"/>
    </location>
</feature>
<sequence length="175" mass="20522">MPYMICKKCDVYYEIADENAEKDLKSCQCGSKMKYYEKLEDFLNSKERKTNGNSIPVIERLVIDYESAISRIILQCMLEIPIELGIKRFMLILNGKESPFITKYKLYKLKTYGMLSNYTEEQLRIIIDSIIENGFLKTEYKSEYEGSYLELTDKGKFFLNVGDNIEMGFLKKVIK</sequence>
<dbReference type="SUPFAM" id="SSF46785">
    <property type="entry name" value="Winged helix' DNA-binding domain"/>
    <property type="match status" value="1"/>
</dbReference>
<protein>
    <recommendedName>
        <fullName evidence="1">RQC domain-containing protein</fullName>
    </recommendedName>
</protein>